<evidence type="ECO:0000259" key="1">
    <source>
        <dbReference type="Pfam" id="PF08268"/>
    </source>
</evidence>
<sequence length="420" mass="48460">MNIEKNNNPVKSRKIIKRCTHSSTISSMYAGENLDTFPMDLINEILKRLPAKTIAICQSDYHMGISGNWYKKLSQVVNGFINIYENQMSNGNTKLERVPVLCNPSTGQHVHLPKVKAKNKDFRSFLGDDPIENQFKIGSANSQLHQHFTVDTERTMERERYHWKDLDASFSDHLSDRQIEFAFTTTLEMKLLWLSKWCPIGVNLVSMDRGHIVLHYDRRDLKVNESSGVALLEPSRSIRRFLRFLQNPWQRDVWTSDAALVGGGSETFGLATQIVWGVGAETFAFDAALEGGGIEKDCTSDAAYESCLFMLELNFYSGVLLKSVMRLARRSDCYRAGVTLCLPDIFFFARKSIWGSDMGEIFWAPKRWTYPFYVFYYNVERQSVRRVEIKGIEEKVLMGRDRLERVFTFTNHVENLMFLQ</sequence>
<accession>A0A8S9RZI4</accession>
<dbReference type="EMBL" id="QGKX02000088">
    <property type="protein sequence ID" value="KAF3585522.1"/>
    <property type="molecule type" value="Genomic_DNA"/>
</dbReference>
<dbReference type="PANTHER" id="PTHR31111:SF114">
    <property type="entry name" value="F-BOX ASSOCIATED UBIQUITINATION EFFECTOR FAMILY PROTEIN-RELATED"/>
    <property type="match status" value="1"/>
</dbReference>
<comment type="caution">
    <text evidence="2">The sequence shown here is derived from an EMBL/GenBank/DDBJ whole genome shotgun (WGS) entry which is preliminary data.</text>
</comment>
<organism evidence="2 3">
    <name type="scientific">Brassica cretica</name>
    <name type="common">Mustard</name>
    <dbReference type="NCBI Taxonomy" id="69181"/>
    <lineage>
        <taxon>Eukaryota</taxon>
        <taxon>Viridiplantae</taxon>
        <taxon>Streptophyta</taxon>
        <taxon>Embryophyta</taxon>
        <taxon>Tracheophyta</taxon>
        <taxon>Spermatophyta</taxon>
        <taxon>Magnoliopsida</taxon>
        <taxon>eudicotyledons</taxon>
        <taxon>Gunneridae</taxon>
        <taxon>Pentapetalae</taxon>
        <taxon>rosids</taxon>
        <taxon>malvids</taxon>
        <taxon>Brassicales</taxon>
        <taxon>Brassicaceae</taxon>
        <taxon>Brassiceae</taxon>
        <taxon>Brassica</taxon>
    </lineage>
</organism>
<dbReference type="AlphaFoldDB" id="A0A8S9RZI4"/>
<feature type="domain" description="F-box associated beta-propeller type 3" evidence="1">
    <location>
        <begin position="357"/>
        <end position="413"/>
    </location>
</feature>
<dbReference type="Proteomes" id="UP000712600">
    <property type="component" value="Unassembled WGS sequence"/>
</dbReference>
<gene>
    <name evidence="2" type="ORF">F2Q69_00027807</name>
</gene>
<proteinExistence type="predicted"/>
<evidence type="ECO:0000313" key="3">
    <source>
        <dbReference type="Proteomes" id="UP000712600"/>
    </source>
</evidence>
<dbReference type="PANTHER" id="PTHR31111">
    <property type="entry name" value="BNAA05G37150D PROTEIN-RELATED"/>
    <property type="match status" value="1"/>
</dbReference>
<dbReference type="InterPro" id="IPR013187">
    <property type="entry name" value="F-box-assoc_dom_typ3"/>
</dbReference>
<protein>
    <recommendedName>
        <fullName evidence="1">F-box associated beta-propeller type 3 domain-containing protein</fullName>
    </recommendedName>
</protein>
<feature type="domain" description="F-box associated beta-propeller type 3" evidence="1">
    <location>
        <begin position="58"/>
        <end position="176"/>
    </location>
</feature>
<name>A0A8S9RZI4_BRACR</name>
<dbReference type="Pfam" id="PF08268">
    <property type="entry name" value="FBA_3"/>
    <property type="match status" value="2"/>
</dbReference>
<reference evidence="2" key="1">
    <citation type="submission" date="2019-12" db="EMBL/GenBank/DDBJ databases">
        <title>Genome sequencing and annotation of Brassica cretica.</title>
        <authorList>
            <person name="Studholme D.J."/>
            <person name="Sarris P."/>
        </authorList>
    </citation>
    <scope>NUCLEOTIDE SEQUENCE</scope>
    <source>
        <strain evidence="2">PFS-109/04</strain>
        <tissue evidence="2">Leaf</tissue>
    </source>
</reference>
<evidence type="ECO:0000313" key="2">
    <source>
        <dbReference type="EMBL" id="KAF3585522.1"/>
    </source>
</evidence>